<accession>A0A0F8Y748</accession>
<sequence length="244" mass="26503">MSFAELFEIFQQNMMLTFWGVLAEDLGVTVQSLQTLGVGFYPGKQVWVSAERNADGGIIGLAYRTRDGKKFMEDGSERGLTYAYNENHGEKKYEAGRCHWVQVYRTGNDCPICGKPDWCRVSSDYADPQGPSAVACSRVSKGSRCGTVPDGYLHILDETRQGQHSGSGSVLSETALPILIVEGYTDVLAAMDLGFVAIGRPSAKGGMELLKKMPLAGAEIWIIGENDAGVGSEGMEKTFVNLKK</sequence>
<evidence type="ECO:0000313" key="1">
    <source>
        <dbReference type="EMBL" id="KKK69440.1"/>
    </source>
</evidence>
<feature type="non-terminal residue" evidence="1">
    <location>
        <position position="244"/>
    </location>
</feature>
<organism evidence="1">
    <name type="scientific">marine sediment metagenome</name>
    <dbReference type="NCBI Taxonomy" id="412755"/>
    <lineage>
        <taxon>unclassified sequences</taxon>
        <taxon>metagenomes</taxon>
        <taxon>ecological metagenomes</taxon>
    </lineage>
</organism>
<comment type="caution">
    <text evidence="1">The sequence shown here is derived from an EMBL/GenBank/DDBJ whole genome shotgun (WGS) entry which is preliminary data.</text>
</comment>
<dbReference type="EMBL" id="LAZR01058650">
    <property type="protein sequence ID" value="KKK69440.1"/>
    <property type="molecule type" value="Genomic_DNA"/>
</dbReference>
<proteinExistence type="predicted"/>
<name>A0A0F8Y748_9ZZZZ</name>
<protein>
    <recommendedName>
        <fullName evidence="2">Toprim domain-containing protein</fullName>
    </recommendedName>
</protein>
<gene>
    <name evidence="1" type="ORF">LCGC14_2934030</name>
</gene>
<evidence type="ECO:0008006" key="2">
    <source>
        <dbReference type="Google" id="ProtNLM"/>
    </source>
</evidence>
<dbReference type="AlphaFoldDB" id="A0A0F8Y748"/>
<reference evidence="1" key="1">
    <citation type="journal article" date="2015" name="Nature">
        <title>Complex archaea that bridge the gap between prokaryotes and eukaryotes.</title>
        <authorList>
            <person name="Spang A."/>
            <person name="Saw J.H."/>
            <person name="Jorgensen S.L."/>
            <person name="Zaremba-Niedzwiedzka K."/>
            <person name="Martijn J."/>
            <person name="Lind A.E."/>
            <person name="van Eijk R."/>
            <person name="Schleper C."/>
            <person name="Guy L."/>
            <person name="Ettema T.J."/>
        </authorList>
    </citation>
    <scope>NUCLEOTIDE SEQUENCE</scope>
</reference>